<evidence type="ECO:0000313" key="10">
    <source>
        <dbReference type="Proteomes" id="UP000232323"/>
    </source>
</evidence>
<evidence type="ECO:0000313" key="9">
    <source>
        <dbReference type="EMBL" id="GAX74279.1"/>
    </source>
</evidence>
<proteinExistence type="inferred from homology"/>
<dbReference type="OrthoDB" id="336885at2759"/>
<dbReference type="InterPro" id="IPR007185">
    <property type="entry name" value="DNA_pol_a/d/e_bsu"/>
</dbReference>
<dbReference type="GO" id="GO:0003677">
    <property type="term" value="F:DNA binding"/>
    <property type="evidence" value="ECO:0007669"/>
    <property type="project" value="InterPro"/>
</dbReference>
<organism evidence="9 10">
    <name type="scientific">Chlamydomonas eustigma</name>
    <dbReference type="NCBI Taxonomy" id="1157962"/>
    <lineage>
        <taxon>Eukaryota</taxon>
        <taxon>Viridiplantae</taxon>
        <taxon>Chlorophyta</taxon>
        <taxon>core chlorophytes</taxon>
        <taxon>Chlorophyceae</taxon>
        <taxon>CS clade</taxon>
        <taxon>Chlamydomonadales</taxon>
        <taxon>Chlamydomonadaceae</taxon>
        <taxon>Chlamydomonas</taxon>
    </lineage>
</organism>
<comment type="subcellular location">
    <subcellularLocation>
        <location evidence="1">Nucleus</location>
    </subcellularLocation>
</comment>
<dbReference type="AlphaFoldDB" id="A0A250WU74"/>
<evidence type="ECO:0000256" key="6">
    <source>
        <dbReference type="SAM" id="MobiDB-lite"/>
    </source>
</evidence>
<dbReference type="GO" id="GO:0006270">
    <property type="term" value="P:DNA replication initiation"/>
    <property type="evidence" value="ECO:0007669"/>
    <property type="project" value="TreeGrafter"/>
</dbReference>
<dbReference type="Pfam" id="PF04042">
    <property type="entry name" value="DNA_pol_E_B"/>
    <property type="match status" value="1"/>
</dbReference>
<dbReference type="InterPro" id="IPR054300">
    <property type="entry name" value="OB_DPOA2"/>
</dbReference>
<comment type="caution">
    <text evidence="9">The sequence shown here is derived from an EMBL/GenBank/DDBJ whole genome shotgun (WGS) entry which is preliminary data.</text>
</comment>
<dbReference type="Proteomes" id="UP000232323">
    <property type="component" value="Unassembled WGS sequence"/>
</dbReference>
<dbReference type="STRING" id="1157962.A0A250WU74"/>
<evidence type="ECO:0000256" key="3">
    <source>
        <dbReference type="ARBA" id="ARBA00018596"/>
    </source>
</evidence>
<sequence>MDVLIKAFKSGNFSFDDQSVVKNCQDLAEKFRLSSEEIATQYDNYFSTLDSLGYKITAGSLASFSRFLEKEVAASERQKNTSAVKPRVFAKAYDDTHDQPTPPNKRHAGSAAKSGLLTPGGIAPSNLTPMTGRSQLTATPASASTAFRARTNRGQTVCIFNEEIRSQWNKTASSGTSVQILGEPLTLPGVQHLHMMDTLEGKVQCINDRIVDYGEAMKRALPEAKDICRTSVSEVTQEPVWVAGRIVAEHEAAGSALNAQSVLLEGSREASGGARVRLDLSQLQSFRLFPGQVVGVKGLNPTGSTFVAQQLITHVIPVGRMMEEKKGEGTAAASPPKHLSMVVAAGPFTNSDNVLYEPLTDLLQYCSEHDVDQVLLMGPFVDVEHPRIKDGTLDVLFEQLFQQQVLSKLHEWQQLSENKKRHVLLMPSTRDAHSHPVFPQPPFMLPSDSNKVRSIQSPTCFVSEGLTVAACSQDVLLHLSAGEIAHGQGQDRMGALASHVIGQQSFYPVFPPPLGTCLDTSHYSALQLQTTPDILFCPPPLLLFRN</sequence>
<gene>
    <name evidence="9" type="ORF">CEUSTIGMA_g1728.t1</name>
</gene>
<name>A0A250WU74_9CHLO</name>
<evidence type="ECO:0000256" key="4">
    <source>
        <dbReference type="ARBA" id="ARBA00022705"/>
    </source>
</evidence>
<dbReference type="InterPro" id="IPR016722">
    <property type="entry name" value="DNA_pol_alpha_bsu"/>
</dbReference>
<dbReference type="PANTHER" id="PTHR23061">
    <property type="entry name" value="DNA POLYMERASE 2 ALPHA 70 KDA SUBUNIT"/>
    <property type="match status" value="1"/>
</dbReference>
<dbReference type="EMBL" id="BEGY01000006">
    <property type="protein sequence ID" value="GAX74279.1"/>
    <property type="molecule type" value="Genomic_DNA"/>
</dbReference>
<keyword evidence="4" id="KW-0235">DNA replication</keyword>
<protein>
    <recommendedName>
        <fullName evidence="3">DNA polymerase alpha subunit B</fullName>
    </recommendedName>
</protein>
<evidence type="ECO:0000256" key="5">
    <source>
        <dbReference type="ARBA" id="ARBA00023242"/>
    </source>
</evidence>
<feature type="domain" description="DNA polymerase alpha/delta/epsilon subunit B" evidence="7">
    <location>
        <begin position="342"/>
        <end position="539"/>
    </location>
</feature>
<evidence type="ECO:0000256" key="1">
    <source>
        <dbReference type="ARBA" id="ARBA00004123"/>
    </source>
</evidence>
<evidence type="ECO:0000256" key="2">
    <source>
        <dbReference type="ARBA" id="ARBA00007299"/>
    </source>
</evidence>
<dbReference type="PIRSF" id="PIRSF018300">
    <property type="entry name" value="DNA_pol_alph_2"/>
    <property type="match status" value="1"/>
</dbReference>
<accession>A0A250WU74</accession>
<comment type="similarity">
    <text evidence="2">Belongs to the DNA polymerase alpha subunit B family.</text>
</comment>
<dbReference type="Gene3D" id="3.60.21.60">
    <property type="match status" value="1"/>
</dbReference>
<evidence type="ECO:0000259" key="7">
    <source>
        <dbReference type="Pfam" id="PF04042"/>
    </source>
</evidence>
<dbReference type="PANTHER" id="PTHR23061:SF12">
    <property type="entry name" value="DNA POLYMERASE ALPHA SUBUNIT B"/>
    <property type="match status" value="1"/>
</dbReference>
<keyword evidence="10" id="KW-1185">Reference proteome</keyword>
<reference evidence="9 10" key="1">
    <citation type="submission" date="2017-08" db="EMBL/GenBank/DDBJ databases">
        <title>Acidophilic green algal genome provides insights into adaptation to an acidic environment.</title>
        <authorList>
            <person name="Hirooka S."/>
            <person name="Hirose Y."/>
            <person name="Kanesaki Y."/>
            <person name="Higuchi S."/>
            <person name="Fujiwara T."/>
            <person name="Onuma R."/>
            <person name="Era A."/>
            <person name="Ohbayashi R."/>
            <person name="Uzuka A."/>
            <person name="Nozaki H."/>
            <person name="Yoshikawa H."/>
            <person name="Miyagishima S.Y."/>
        </authorList>
    </citation>
    <scope>NUCLEOTIDE SEQUENCE [LARGE SCALE GENOMIC DNA]</scope>
    <source>
        <strain evidence="9 10">NIES-2499</strain>
    </source>
</reference>
<dbReference type="GO" id="GO:0005658">
    <property type="term" value="C:alpha DNA polymerase:primase complex"/>
    <property type="evidence" value="ECO:0007669"/>
    <property type="project" value="TreeGrafter"/>
</dbReference>
<evidence type="ECO:0000259" key="8">
    <source>
        <dbReference type="Pfam" id="PF22062"/>
    </source>
</evidence>
<keyword evidence="5" id="KW-0539">Nucleus</keyword>
<feature type="region of interest" description="Disordered" evidence="6">
    <location>
        <begin position="94"/>
        <end position="131"/>
    </location>
</feature>
<feature type="domain" description="DNA polymerase alpha subunit B OB" evidence="8">
    <location>
        <begin position="207"/>
        <end position="312"/>
    </location>
</feature>
<dbReference type="Pfam" id="PF22062">
    <property type="entry name" value="OB_DPOA2"/>
    <property type="match status" value="1"/>
</dbReference>